<dbReference type="GO" id="GO:0043565">
    <property type="term" value="F:sequence-specific DNA binding"/>
    <property type="evidence" value="ECO:0007669"/>
    <property type="project" value="InterPro"/>
</dbReference>
<dbReference type="EMBL" id="CP139961">
    <property type="protein sequence ID" value="WQE03181.1"/>
    <property type="molecule type" value="Genomic_DNA"/>
</dbReference>
<evidence type="ECO:0000313" key="8">
    <source>
        <dbReference type="Proteomes" id="UP001324384"/>
    </source>
</evidence>
<dbReference type="SMART" id="SM00342">
    <property type="entry name" value="HTH_ARAC"/>
    <property type="match status" value="1"/>
</dbReference>
<evidence type="ECO:0000256" key="1">
    <source>
        <dbReference type="ARBA" id="ARBA00023015"/>
    </source>
</evidence>
<dbReference type="EMBL" id="MUXT01000005">
    <property type="protein sequence ID" value="OOR84253.1"/>
    <property type="molecule type" value="Genomic_DNA"/>
</dbReference>
<dbReference type="InterPro" id="IPR011051">
    <property type="entry name" value="RmlC_Cupin_sf"/>
</dbReference>
<dbReference type="Proteomes" id="UP000190322">
    <property type="component" value="Unassembled WGS sequence"/>
</dbReference>
<dbReference type="AlphaFoldDB" id="A0A1S9ZLN8"/>
<keyword evidence="3" id="KW-0804">Transcription</keyword>
<dbReference type="SUPFAM" id="SSF51182">
    <property type="entry name" value="RmlC-like cupins"/>
    <property type="match status" value="1"/>
</dbReference>
<evidence type="ECO:0000259" key="4">
    <source>
        <dbReference type="PROSITE" id="PS01124"/>
    </source>
</evidence>
<evidence type="ECO:0000313" key="5">
    <source>
        <dbReference type="EMBL" id="OOR84253.1"/>
    </source>
</evidence>
<dbReference type="Gene3D" id="1.10.10.60">
    <property type="entry name" value="Homeodomain-like"/>
    <property type="match status" value="2"/>
</dbReference>
<dbReference type="PANTHER" id="PTHR43280">
    <property type="entry name" value="ARAC-FAMILY TRANSCRIPTIONAL REGULATOR"/>
    <property type="match status" value="1"/>
</dbReference>
<evidence type="ECO:0000256" key="3">
    <source>
        <dbReference type="ARBA" id="ARBA00023163"/>
    </source>
</evidence>
<keyword evidence="8" id="KW-1185">Reference proteome</keyword>
<dbReference type="Pfam" id="PF07883">
    <property type="entry name" value="Cupin_2"/>
    <property type="match status" value="1"/>
</dbReference>
<organism evidence="5 7">
    <name type="scientific">Moraxella canis</name>
    <dbReference type="NCBI Taxonomy" id="90239"/>
    <lineage>
        <taxon>Bacteria</taxon>
        <taxon>Pseudomonadati</taxon>
        <taxon>Pseudomonadota</taxon>
        <taxon>Gammaproteobacteria</taxon>
        <taxon>Moraxellales</taxon>
        <taxon>Moraxellaceae</taxon>
        <taxon>Moraxella</taxon>
    </lineage>
</organism>
<accession>A0A1S9ZLN8</accession>
<dbReference type="PROSITE" id="PS01124">
    <property type="entry name" value="HTH_ARAC_FAMILY_2"/>
    <property type="match status" value="1"/>
</dbReference>
<dbReference type="SUPFAM" id="SSF46689">
    <property type="entry name" value="Homeodomain-like"/>
    <property type="match status" value="2"/>
</dbReference>
<dbReference type="InterPro" id="IPR014710">
    <property type="entry name" value="RmlC-like_jellyroll"/>
</dbReference>
<gene>
    <name evidence="5" type="ORF">B0180_04825</name>
    <name evidence="6" type="ORF">U0021_05245</name>
</gene>
<evidence type="ECO:0000313" key="6">
    <source>
        <dbReference type="EMBL" id="WQE03181.1"/>
    </source>
</evidence>
<dbReference type="InterPro" id="IPR018060">
    <property type="entry name" value="HTH_AraC"/>
</dbReference>
<dbReference type="PANTHER" id="PTHR43280:SF2">
    <property type="entry name" value="HTH-TYPE TRANSCRIPTIONAL REGULATOR EXSA"/>
    <property type="match status" value="1"/>
</dbReference>
<evidence type="ECO:0000256" key="2">
    <source>
        <dbReference type="ARBA" id="ARBA00023125"/>
    </source>
</evidence>
<evidence type="ECO:0000313" key="7">
    <source>
        <dbReference type="Proteomes" id="UP000190322"/>
    </source>
</evidence>
<reference evidence="6 8" key="2">
    <citation type="submission" date="2023-12" db="EMBL/GenBank/DDBJ databases">
        <title>Genome sequencing and assembly of bacterial species from a model synthetic community.</title>
        <authorList>
            <person name="Hogle S.L."/>
        </authorList>
    </citation>
    <scope>NUCLEOTIDE SEQUENCE [LARGE SCALE GENOMIC DNA]</scope>
    <source>
        <strain evidence="6 8">HAMBI_2792</strain>
    </source>
</reference>
<dbReference type="RefSeq" id="WP_078255902.1">
    <property type="nucleotide sequence ID" value="NZ_CP139961.1"/>
</dbReference>
<dbReference type="Proteomes" id="UP001324384">
    <property type="component" value="Chromosome"/>
</dbReference>
<dbReference type="GO" id="GO:0003700">
    <property type="term" value="F:DNA-binding transcription factor activity"/>
    <property type="evidence" value="ECO:0007669"/>
    <property type="project" value="InterPro"/>
</dbReference>
<reference evidence="5 7" key="1">
    <citation type="submission" date="2017-02" db="EMBL/GenBank/DDBJ databases">
        <title>Draft genome sequence of Moraxella canis CCUG 8415A type strain.</title>
        <authorList>
            <person name="Engstrom-Jakobsson H."/>
            <person name="Salva-Serra F."/>
            <person name="Thorell K."/>
            <person name="Gonzales-Siles L."/>
            <person name="Karlsson R."/>
            <person name="Boulund F."/>
            <person name="Engstrand L."/>
            <person name="Moore E."/>
        </authorList>
    </citation>
    <scope>NUCLEOTIDE SEQUENCE [LARGE SCALE GENOMIC DNA]</scope>
    <source>
        <strain evidence="5 7">CCUG 8415A</strain>
    </source>
</reference>
<proteinExistence type="predicted"/>
<sequence length="250" mass="28852">MINQDHLDNLFIRTYNTNLIGHSHNYHQILIPLLGNINLIINGKLIIVSYGEVCIIPKGVHHQFTARTDFRFLVINTDNIDFVALDPVNELHFSLDDKLLAFIGVVERQLLTDFDQVMNDYMLKLLMEFLKKISSNKRIDSRLINVLNIIKNDISAEHTLDSLAKAACLSESHFKKAFKKQFGYTPKAYITELRMQMARGLIINTDMPITIIAEKCGYQNLSAFIRRFSLCYHETPQKFRAKGRSLAHKR</sequence>
<dbReference type="Pfam" id="PF12833">
    <property type="entry name" value="HTH_18"/>
    <property type="match status" value="1"/>
</dbReference>
<protein>
    <submittedName>
        <fullName evidence="5">AraC family transcriptional regulator</fullName>
    </submittedName>
</protein>
<feature type="domain" description="HTH araC/xylS-type" evidence="4">
    <location>
        <begin position="144"/>
        <end position="242"/>
    </location>
</feature>
<name>A0A1S9ZLN8_9GAMM</name>
<keyword evidence="2" id="KW-0238">DNA-binding</keyword>
<dbReference type="InterPro" id="IPR013096">
    <property type="entry name" value="Cupin_2"/>
</dbReference>
<dbReference type="InterPro" id="IPR009057">
    <property type="entry name" value="Homeodomain-like_sf"/>
</dbReference>
<keyword evidence="1" id="KW-0805">Transcription regulation</keyword>
<dbReference type="Gene3D" id="2.60.120.10">
    <property type="entry name" value="Jelly Rolls"/>
    <property type="match status" value="1"/>
</dbReference>